<evidence type="ECO:0000313" key="2">
    <source>
        <dbReference type="Proteomes" id="UP000827976"/>
    </source>
</evidence>
<reference evidence="2" key="1">
    <citation type="journal article" date="2022" name="Nat. Commun.">
        <title>Chromosome evolution and the genetic basis of agronomically important traits in greater yam.</title>
        <authorList>
            <person name="Bredeson J.V."/>
            <person name="Lyons J.B."/>
            <person name="Oniyinde I.O."/>
            <person name="Okereke N.R."/>
            <person name="Kolade O."/>
            <person name="Nnabue I."/>
            <person name="Nwadili C.O."/>
            <person name="Hribova E."/>
            <person name="Parker M."/>
            <person name="Nwogha J."/>
            <person name="Shu S."/>
            <person name="Carlson J."/>
            <person name="Kariba R."/>
            <person name="Muthemba S."/>
            <person name="Knop K."/>
            <person name="Barton G.J."/>
            <person name="Sherwood A.V."/>
            <person name="Lopez-Montes A."/>
            <person name="Asiedu R."/>
            <person name="Jamnadass R."/>
            <person name="Muchugi A."/>
            <person name="Goodstein D."/>
            <person name="Egesi C.N."/>
            <person name="Featherston J."/>
            <person name="Asfaw A."/>
            <person name="Simpson G.G."/>
            <person name="Dolezel J."/>
            <person name="Hendre P.S."/>
            <person name="Van Deynze A."/>
            <person name="Kumar P.L."/>
            <person name="Obidiegwu J.E."/>
            <person name="Bhattacharjee R."/>
            <person name="Rokhsar D.S."/>
        </authorList>
    </citation>
    <scope>NUCLEOTIDE SEQUENCE [LARGE SCALE GENOMIC DNA]</scope>
    <source>
        <strain evidence="2">cv. TDa95/00328</strain>
    </source>
</reference>
<accession>A0ACB7VTX3</accession>
<keyword evidence="1" id="KW-0687">Ribonucleoprotein</keyword>
<dbReference type="Proteomes" id="UP000827976">
    <property type="component" value="Chromosome 7"/>
</dbReference>
<name>A0ACB7VTX3_DIOAL</name>
<gene>
    <name evidence="1" type="ORF">IHE45_07G109800</name>
</gene>
<protein>
    <submittedName>
        <fullName evidence="1">SAP domain-containing ribonucleoprotein</fullName>
    </submittedName>
</protein>
<organism evidence="1 2">
    <name type="scientific">Dioscorea alata</name>
    <name type="common">Purple yam</name>
    <dbReference type="NCBI Taxonomy" id="55571"/>
    <lineage>
        <taxon>Eukaryota</taxon>
        <taxon>Viridiplantae</taxon>
        <taxon>Streptophyta</taxon>
        <taxon>Embryophyta</taxon>
        <taxon>Tracheophyta</taxon>
        <taxon>Spermatophyta</taxon>
        <taxon>Magnoliopsida</taxon>
        <taxon>Liliopsida</taxon>
        <taxon>Dioscoreales</taxon>
        <taxon>Dioscoreaceae</taxon>
        <taxon>Dioscorea</taxon>
    </lineage>
</organism>
<sequence length="202" mass="21627">MEVQKLSPRTKTLTLDSSIAPGLAATAPAVEEEQPSEEGFEAGKVKEMEPEDGMAGTGTGSTTDTTATVAAGAETDLQKKVRRAERFGVPVKLSEQEKRNSRAERFGNGPSSRGTSNGKAEEEKRKARAERFGLAAQTAPEEEAKKKARLDRFAPNKKPDSLEEEKRKARAARFSQTSTASSATNGQANPEMTTVDQIKGGT</sequence>
<dbReference type="EMBL" id="CM037017">
    <property type="protein sequence ID" value="KAH7677849.1"/>
    <property type="molecule type" value="Genomic_DNA"/>
</dbReference>
<proteinExistence type="predicted"/>
<keyword evidence="2" id="KW-1185">Reference proteome</keyword>
<evidence type="ECO:0000313" key="1">
    <source>
        <dbReference type="EMBL" id="KAH7677849.1"/>
    </source>
</evidence>
<comment type="caution">
    <text evidence="1">The sequence shown here is derived from an EMBL/GenBank/DDBJ whole genome shotgun (WGS) entry which is preliminary data.</text>
</comment>